<dbReference type="Proteomes" id="UP001368318">
    <property type="component" value="Chromosome"/>
</dbReference>
<evidence type="ECO:0000313" key="2">
    <source>
        <dbReference type="EMBL" id="WXA02965.1"/>
    </source>
</evidence>
<evidence type="ECO:0000313" key="4">
    <source>
        <dbReference type="Proteomes" id="UP001368318"/>
    </source>
</evidence>
<dbReference type="EMBL" id="CP136924">
    <property type="protein sequence ID" value="WXA02965.1"/>
    <property type="molecule type" value="Genomic_DNA"/>
</dbReference>
<dbReference type="EMBL" id="CP136925">
    <property type="protein sequence ID" value="WXA11874.1"/>
    <property type="molecule type" value="Genomic_DNA"/>
</dbReference>
<reference evidence="3 4" key="1">
    <citation type="submission" date="2023-10" db="EMBL/GenBank/DDBJ databases">
        <title>Culture-based analysis of two novel bacteria associated with mangrove crab gills.</title>
        <authorList>
            <person name="Yang X."/>
            <person name="Garuglieri E."/>
            <person name="Van Goethem M.W."/>
            <person name="Fusi M."/>
            <person name="Marasco R."/>
            <person name="Daffonchio D.G."/>
        </authorList>
    </citation>
    <scope>NUCLEOTIDE SEQUENCE</scope>
    <source>
        <strain evidence="3">UG2-1</strain>
        <strain evidence="2">UG2-2</strain>
        <strain evidence="4">UG2_2</strain>
    </source>
</reference>
<dbReference type="InterPro" id="IPR029033">
    <property type="entry name" value="His_PPase_superfam"/>
</dbReference>
<dbReference type="Pfam" id="PF00300">
    <property type="entry name" value="His_Phos_1"/>
    <property type="match status" value="1"/>
</dbReference>
<dbReference type="PANTHER" id="PTHR47623:SF1">
    <property type="entry name" value="OS09G0287300 PROTEIN"/>
    <property type="match status" value="1"/>
</dbReference>
<dbReference type="KEGG" id="mcaa:R3L15_06935"/>
<protein>
    <submittedName>
        <fullName evidence="3">Histidine phosphatase family protein</fullName>
    </submittedName>
</protein>
<dbReference type="PANTHER" id="PTHR47623">
    <property type="entry name" value="OS09G0287300 PROTEIN"/>
    <property type="match status" value="1"/>
</dbReference>
<dbReference type="Gene3D" id="3.40.50.1240">
    <property type="entry name" value="Phosphoglycerate mutase-like"/>
    <property type="match status" value="1"/>
</dbReference>
<accession>A0AAU6P307</accession>
<dbReference type="InterPro" id="IPR013078">
    <property type="entry name" value="His_Pase_superF_clade-1"/>
</dbReference>
<sequence length="158" mass="18147">MKFLIIVRHGKSSWKYDVEDFYRPLKKRGENDAQVIARELEKRDYSPDLVLSSDAVRAKTTAKIFSNILNFDFKLNHCLYDFSGKKALEVIRSCDNSIETLMIFGHNYGLTSIINTLGNKHIDNLPTSGLVVISFETDDWKTIQHGNTVLTLFPKAYR</sequence>
<dbReference type="RefSeq" id="WP_338730773.1">
    <property type="nucleotide sequence ID" value="NZ_CP136924.1"/>
</dbReference>
<evidence type="ECO:0000256" key="1">
    <source>
        <dbReference type="PIRSR" id="PIRSR613078-2"/>
    </source>
</evidence>
<dbReference type="CDD" id="cd07040">
    <property type="entry name" value="HP"/>
    <property type="match status" value="1"/>
</dbReference>
<evidence type="ECO:0000313" key="3">
    <source>
        <dbReference type="EMBL" id="WXA11874.1"/>
    </source>
</evidence>
<proteinExistence type="predicted"/>
<dbReference type="SUPFAM" id="SSF53254">
    <property type="entry name" value="Phosphoglycerate mutase-like"/>
    <property type="match status" value="1"/>
</dbReference>
<name>A0AAU6P307_9FLAO</name>
<organism evidence="3">
    <name type="scientific">Mangrovimonas cancribranchiae</name>
    <dbReference type="NCBI Taxonomy" id="3080055"/>
    <lineage>
        <taxon>Bacteria</taxon>
        <taxon>Pseudomonadati</taxon>
        <taxon>Bacteroidota</taxon>
        <taxon>Flavobacteriia</taxon>
        <taxon>Flavobacteriales</taxon>
        <taxon>Flavobacteriaceae</taxon>
        <taxon>Mangrovimonas</taxon>
    </lineage>
</organism>
<dbReference type="AlphaFoldDB" id="A0AAU6P307"/>
<keyword evidence="4" id="KW-1185">Reference proteome</keyword>
<feature type="binding site" evidence="1">
    <location>
        <position position="57"/>
    </location>
    <ligand>
        <name>substrate</name>
    </ligand>
</feature>
<gene>
    <name evidence="3" type="ORF">R3L15_06935</name>
    <name evidence="2" type="ORF">R3L16_00465</name>
</gene>